<evidence type="ECO:0000256" key="1">
    <source>
        <dbReference type="SAM" id="MobiDB-lite"/>
    </source>
</evidence>
<feature type="region of interest" description="Disordered" evidence="1">
    <location>
        <begin position="15"/>
        <end position="73"/>
    </location>
</feature>
<dbReference type="Proteomes" id="UP001066276">
    <property type="component" value="Chromosome 7"/>
</dbReference>
<proteinExistence type="predicted"/>
<protein>
    <submittedName>
        <fullName evidence="2">Uncharacterized protein</fullName>
    </submittedName>
</protein>
<comment type="caution">
    <text evidence="2">The sequence shown here is derived from an EMBL/GenBank/DDBJ whole genome shotgun (WGS) entry which is preliminary data.</text>
</comment>
<organism evidence="2 3">
    <name type="scientific">Pleurodeles waltl</name>
    <name type="common">Iberian ribbed newt</name>
    <dbReference type="NCBI Taxonomy" id="8319"/>
    <lineage>
        <taxon>Eukaryota</taxon>
        <taxon>Metazoa</taxon>
        <taxon>Chordata</taxon>
        <taxon>Craniata</taxon>
        <taxon>Vertebrata</taxon>
        <taxon>Euteleostomi</taxon>
        <taxon>Amphibia</taxon>
        <taxon>Batrachia</taxon>
        <taxon>Caudata</taxon>
        <taxon>Salamandroidea</taxon>
        <taxon>Salamandridae</taxon>
        <taxon>Pleurodelinae</taxon>
        <taxon>Pleurodeles</taxon>
    </lineage>
</organism>
<name>A0AAV7PXX6_PLEWA</name>
<sequence length="89" mass="9231">MASQCTSVSAALEALQIPRGKRSPAPCGTAAGSTPRHEEAGSTACTALQSPPLQRGEAADNRRPPPSHRSASYVLAGEFYRLGPRRSGA</sequence>
<dbReference type="EMBL" id="JANPWB010000011">
    <property type="protein sequence ID" value="KAJ1131358.1"/>
    <property type="molecule type" value="Genomic_DNA"/>
</dbReference>
<evidence type="ECO:0000313" key="3">
    <source>
        <dbReference type="Proteomes" id="UP001066276"/>
    </source>
</evidence>
<keyword evidence="3" id="KW-1185">Reference proteome</keyword>
<evidence type="ECO:0000313" key="2">
    <source>
        <dbReference type="EMBL" id="KAJ1131358.1"/>
    </source>
</evidence>
<dbReference type="AlphaFoldDB" id="A0AAV7PXX6"/>
<gene>
    <name evidence="2" type="ORF">NDU88_009695</name>
</gene>
<accession>A0AAV7PXX6</accession>
<reference evidence="2" key="1">
    <citation type="journal article" date="2022" name="bioRxiv">
        <title>Sequencing and chromosome-scale assembly of the giantPleurodeles waltlgenome.</title>
        <authorList>
            <person name="Brown T."/>
            <person name="Elewa A."/>
            <person name="Iarovenko S."/>
            <person name="Subramanian E."/>
            <person name="Araus A.J."/>
            <person name="Petzold A."/>
            <person name="Susuki M."/>
            <person name="Suzuki K.-i.T."/>
            <person name="Hayashi T."/>
            <person name="Toyoda A."/>
            <person name="Oliveira C."/>
            <person name="Osipova E."/>
            <person name="Leigh N.D."/>
            <person name="Simon A."/>
            <person name="Yun M.H."/>
        </authorList>
    </citation>
    <scope>NUCLEOTIDE SEQUENCE</scope>
    <source>
        <strain evidence="2">20211129_DDA</strain>
        <tissue evidence="2">Liver</tissue>
    </source>
</reference>
<feature type="compositionally biased region" description="Polar residues" evidence="1">
    <location>
        <begin position="43"/>
        <end position="52"/>
    </location>
</feature>